<dbReference type="PANTHER" id="PTHR12300:SF176">
    <property type="entry name" value="HVA22-LIKE PROTEIN"/>
    <property type="match status" value="1"/>
</dbReference>
<dbReference type="InterPro" id="IPR004345">
    <property type="entry name" value="TB2_DP1_HVA22"/>
</dbReference>
<comment type="similarity">
    <text evidence="1">Belongs to the DP1 family.</text>
</comment>
<accession>A0AAE0CVQ5</accession>
<feature type="transmembrane region" description="Helical" evidence="1">
    <location>
        <begin position="54"/>
        <end position="79"/>
    </location>
</feature>
<feature type="transmembrane region" description="Helical" evidence="1">
    <location>
        <begin position="20"/>
        <end position="42"/>
    </location>
</feature>
<feature type="transmembrane region" description="Helical" evidence="1">
    <location>
        <begin position="181"/>
        <end position="203"/>
    </location>
</feature>
<dbReference type="Pfam" id="PF03134">
    <property type="entry name" value="TB2_DP1_HVA22"/>
    <property type="match status" value="1"/>
</dbReference>
<keyword evidence="3" id="KW-1185">Reference proteome</keyword>
<sequence>MALSSEVGLRLLLCPFGSNVVIRTACCSVGTILPVYSTFKAIESKDRNAQQKWLIYWAVYGSFGIAEVFADKILSWFPLYYHVKFAFLVWLQLPSTNGARHLYMSRLRPFLLRHQAKLDQIVESFYCEMSKVISSHQAEIQFVRTVFMKVMALGKNSDIPPFTEVIYFTLNHLVQFYICKIFITFIYNSSTILHLLYICITLFNQHVTRE</sequence>
<proteinExistence type="inferred from homology"/>
<dbReference type="AlphaFoldDB" id="A0AAE0CVQ5"/>
<evidence type="ECO:0000313" key="2">
    <source>
        <dbReference type="EMBL" id="KAK2665275.1"/>
    </source>
</evidence>
<evidence type="ECO:0000313" key="3">
    <source>
        <dbReference type="Proteomes" id="UP001280121"/>
    </source>
</evidence>
<dbReference type="Proteomes" id="UP001280121">
    <property type="component" value="Unassembled WGS sequence"/>
</dbReference>
<name>A0AAE0CVQ5_9ROSI</name>
<evidence type="ECO:0000256" key="1">
    <source>
        <dbReference type="RuleBase" id="RU362006"/>
    </source>
</evidence>
<keyword evidence="1" id="KW-0472">Membrane</keyword>
<organism evidence="2 3">
    <name type="scientific">Dipteronia dyeriana</name>
    <dbReference type="NCBI Taxonomy" id="168575"/>
    <lineage>
        <taxon>Eukaryota</taxon>
        <taxon>Viridiplantae</taxon>
        <taxon>Streptophyta</taxon>
        <taxon>Embryophyta</taxon>
        <taxon>Tracheophyta</taxon>
        <taxon>Spermatophyta</taxon>
        <taxon>Magnoliopsida</taxon>
        <taxon>eudicotyledons</taxon>
        <taxon>Gunneridae</taxon>
        <taxon>Pentapetalae</taxon>
        <taxon>rosids</taxon>
        <taxon>malvids</taxon>
        <taxon>Sapindales</taxon>
        <taxon>Sapindaceae</taxon>
        <taxon>Hippocastanoideae</taxon>
        <taxon>Acereae</taxon>
        <taxon>Dipteronia</taxon>
    </lineage>
</organism>
<dbReference type="GO" id="GO:0016020">
    <property type="term" value="C:membrane"/>
    <property type="evidence" value="ECO:0007669"/>
    <property type="project" value="UniProtKB-SubCell"/>
</dbReference>
<keyword evidence="1" id="KW-0812">Transmembrane</keyword>
<gene>
    <name evidence="2" type="ORF">Ddye_003849</name>
</gene>
<reference evidence="2" key="1">
    <citation type="journal article" date="2023" name="Plant J.">
        <title>Genome sequences and population genomics provide insights into the demographic history, inbreeding, and mutation load of two 'living fossil' tree species of Dipteronia.</title>
        <authorList>
            <person name="Feng Y."/>
            <person name="Comes H.P."/>
            <person name="Chen J."/>
            <person name="Zhu S."/>
            <person name="Lu R."/>
            <person name="Zhang X."/>
            <person name="Li P."/>
            <person name="Qiu J."/>
            <person name="Olsen K.M."/>
            <person name="Qiu Y."/>
        </authorList>
    </citation>
    <scope>NUCLEOTIDE SEQUENCE</scope>
    <source>
        <tissue evidence="2">Leaf</tissue>
    </source>
</reference>
<comment type="subcellular location">
    <subcellularLocation>
        <location evidence="1">Membrane</location>
        <topology evidence="1">Multi-pass membrane protein</topology>
    </subcellularLocation>
</comment>
<keyword evidence="1" id="KW-1133">Transmembrane helix</keyword>
<dbReference type="PANTHER" id="PTHR12300">
    <property type="entry name" value="HVA22-LIKE PROTEINS"/>
    <property type="match status" value="1"/>
</dbReference>
<protein>
    <recommendedName>
        <fullName evidence="1">HVA22-like protein</fullName>
    </recommendedName>
</protein>
<dbReference type="EMBL" id="JANJYI010000001">
    <property type="protein sequence ID" value="KAK2665275.1"/>
    <property type="molecule type" value="Genomic_DNA"/>
</dbReference>
<comment type="caution">
    <text evidence="2">The sequence shown here is derived from an EMBL/GenBank/DDBJ whole genome shotgun (WGS) entry which is preliminary data.</text>
</comment>